<feature type="transmembrane region" description="Helical" evidence="5">
    <location>
        <begin position="267"/>
        <end position="287"/>
    </location>
</feature>
<name>A0A2H0BIU2_UNCKA</name>
<dbReference type="Gene3D" id="1.20.144.10">
    <property type="entry name" value="Phosphatidic acid phosphatase type 2/haloperoxidase"/>
    <property type="match status" value="1"/>
</dbReference>
<dbReference type="InterPro" id="IPR026841">
    <property type="entry name" value="Aur1/Ipt1"/>
</dbReference>
<feature type="transmembrane region" description="Helical" evidence="5">
    <location>
        <begin position="211"/>
        <end position="236"/>
    </location>
</feature>
<evidence type="ECO:0000256" key="2">
    <source>
        <dbReference type="ARBA" id="ARBA00022692"/>
    </source>
</evidence>
<dbReference type="GO" id="GO:0016020">
    <property type="term" value="C:membrane"/>
    <property type="evidence" value="ECO:0007669"/>
    <property type="project" value="UniProtKB-SubCell"/>
</dbReference>
<dbReference type="PANTHER" id="PTHR31310">
    <property type="match status" value="1"/>
</dbReference>
<feature type="transmembrane region" description="Helical" evidence="5">
    <location>
        <begin position="32"/>
        <end position="49"/>
    </location>
</feature>
<feature type="transmembrane region" description="Helical" evidence="5">
    <location>
        <begin position="243"/>
        <end position="261"/>
    </location>
</feature>
<dbReference type="Pfam" id="PF14378">
    <property type="entry name" value="PAP2_3"/>
    <property type="match status" value="1"/>
</dbReference>
<evidence type="ECO:0000313" key="7">
    <source>
        <dbReference type="EMBL" id="PIP56928.1"/>
    </source>
</evidence>
<comment type="caution">
    <text evidence="7">The sequence shown here is derived from an EMBL/GenBank/DDBJ whole genome shotgun (WGS) entry which is preliminary data.</text>
</comment>
<keyword evidence="4 5" id="KW-0472">Membrane</keyword>
<sequence length="316" mass="36121">MIFPMKYKNILLIVSVPLITFVWWFFNGGLWITPDVFFVIALIVAFFTHNARLFIVDWSPFLLIFFVYEALRGLIPHAFERAIRQGLITIDSFVFGKTPSEILQKLLWKGSPQWYDIFFTGVYIMHFVIPLVFGFVLWKRSRVIYYRFIISLLVLSFAAFATYYIVPAAPPWLAVDEGLISGVVHIQTHVYMSLGSSVGIMVPHVDSIYDLFGANLVAALPSLHAAYPFLLFLFALKFFDKKIVWLIGTYMVTVWFSVVYLGDHYVFDVALGILYAGVIFYSVNGALDKFIGTLGYQQIVSMGIFSTKGKRRARSN</sequence>
<keyword evidence="2 5" id="KW-0812">Transmembrane</keyword>
<gene>
    <name evidence="7" type="ORF">COX05_00610</name>
</gene>
<keyword evidence="3 5" id="KW-1133">Transmembrane helix</keyword>
<feature type="domain" description="Inositolphosphotransferase Aur1/Ipt1" evidence="6">
    <location>
        <begin position="108"/>
        <end position="281"/>
    </location>
</feature>
<dbReference type="AlphaFoldDB" id="A0A2H0BIU2"/>
<evidence type="ECO:0000256" key="5">
    <source>
        <dbReference type="SAM" id="Phobius"/>
    </source>
</evidence>
<dbReference type="InterPro" id="IPR052185">
    <property type="entry name" value="IPC_Synthase-Related"/>
</dbReference>
<accession>A0A2H0BIU2</accession>
<comment type="subcellular location">
    <subcellularLocation>
        <location evidence="1">Membrane</location>
        <topology evidence="1">Multi-pass membrane protein</topology>
    </subcellularLocation>
</comment>
<protein>
    <recommendedName>
        <fullName evidence="6">Inositolphosphotransferase Aur1/Ipt1 domain-containing protein</fullName>
    </recommendedName>
</protein>
<feature type="transmembrane region" description="Helical" evidence="5">
    <location>
        <begin position="7"/>
        <end position="26"/>
    </location>
</feature>
<dbReference type="PANTHER" id="PTHR31310:SF7">
    <property type="entry name" value="PA-PHOSPHATASE RELATED-FAMILY PROTEIN DDB_G0268928"/>
    <property type="match status" value="1"/>
</dbReference>
<feature type="transmembrane region" description="Helical" evidence="5">
    <location>
        <begin position="117"/>
        <end position="138"/>
    </location>
</feature>
<evidence type="ECO:0000313" key="8">
    <source>
        <dbReference type="Proteomes" id="UP000228495"/>
    </source>
</evidence>
<organism evidence="7 8">
    <name type="scientific">candidate division WWE3 bacterium CG22_combo_CG10-13_8_21_14_all_39_12</name>
    <dbReference type="NCBI Taxonomy" id="1975094"/>
    <lineage>
        <taxon>Bacteria</taxon>
        <taxon>Katanobacteria</taxon>
    </lineage>
</organism>
<evidence type="ECO:0000256" key="1">
    <source>
        <dbReference type="ARBA" id="ARBA00004141"/>
    </source>
</evidence>
<reference evidence="7 8" key="1">
    <citation type="submission" date="2017-09" db="EMBL/GenBank/DDBJ databases">
        <title>Depth-based differentiation of microbial function through sediment-hosted aquifers and enrichment of novel symbionts in the deep terrestrial subsurface.</title>
        <authorList>
            <person name="Probst A.J."/>
            <person name="Ladd B."/>
            <person name="Jarett J.K."/>
            <person name="Geller-Mcgrath D.E."/>
            <person name="Sieber C.M."/>
            <person name="Emerson J.B."/>
            <person name="Anantharaman K."/>
            <person name="Thomas B.C."/>
            <person name="Malmstrom R."/>
            <person name="Stieglmeier M."/>
            <person name="Klingl A."/>
            <person name="Woyke T."/>
            <person name="Ryan C.M."/>
            <person name="Banfield J.F."/>
        </authorList>
    </citation>
    <scope>NUCLEOTIDE SEQUENCE [LARGE SCALE GENOMIC DNA]</scope>
    <source>
        <strain evidence="7">CG22_combo_CG10-13_8_21_14_all_39_12</strain>
    </source>
</reference>
<dbReference type="EMBL" id="PCSU01000005">
    <property type="protein sequence ID" value="PIP56928.1"/>
    <property type="molecule type" value="Genomic_DNA"/>
</dbReference>
<evidence type="ECO:0000256" key="4">
    <source>
        <dbReference type="ARBA" id="ARBA00023136"/>
    </source>
</evidence>
<feature type="transmembrane region" description="Helical" evidence="5">
    <location>
        <begin position="61"/>
        <end position="79"/>
    </location>
</feature>
<dbReference type="Proteomes" id="UP000228495">
    <property type="component" value="Unassembled WGS sequence"/>
</dbReference>
<evidence type="ECO:0000259" key="6">
    <source>
        <dbReference type="Pfam" id="PF14378"/>
    </source>
</evidence>
<feature type="transmembrane region" description="Helical" evidence="5">
    <location>
        <begin position="145"/>
        <end position="166"/>
    </location>
</feature>
<evidence type="ECO:0000256" key="3">
    <source>
        <dbReference type="ARBA" id="ARBA00022989"/>
    </source>
</evidence>
<proteinExistence type="predicted"/>